<organism evidence="1 2">
    <name type="scientific">Shinella granuli</name>
    <dbReference type="NCBI Taxonomy" id="323621"/>
    <lineage>
        <taxon>Bacteria</taxon>
        <taxon>Pseudomonadati</taxon>
        <taxon>Pseudomonadota</taxon>
        <taxon>Alphaproteobacteria</taxon>
        <taxon>Hyphomicrobiales</taxon>
        <taxon>Rhizobiaceae</taxon>
        <taxon>Shinella</taxon>
    </lineage>
</organism>
<dbReference type="Proteomes" id="UP000295351">
    <property type="component" value="Unassembled WGS sequence"/>
</dbReference>
<keyword evidence="2" id="KW-1185">Reference proteome</keyword>
<proteinExistence type="predicted"/>
<evidence type="ECO:0000313" key="2">
    <source>
        <dbReference type="Proteomes" id="UP000295351"/>
    </source>
</evidence>
<evidence type="ECO:0000313" key="1">
    <source>
        <dbReference type="EMBL" id="TCN42428.1"/>
    </source>
</evidence>
<dbReference type="AlphaFoldDB" id="A0A4R2CMI7"/>
<accession>A0A4R2CMI7</accession>
<comment type="caution">
    <text evidence="1">The sequence shown here is derived from an EMBL/GenBank/DDBJ whole genome shotgun (WGS) entry which is preliminary data.</text>
</comment>
<protein>
    <submittedName>
        <fullName evidence="1">Uncharacterized protein</fullName>
    </submittedName>
</protein>
<dbReference type="EMBL" id="SLVX01000012">
    <property type="protein sequence ID" value="TCN42428.1"/>
    <property type="molecule type" value="Genomic_DNA"/>
</dbReference>
<name>A0A4R2CMI7_SHIGR</name>
<gene>
    <name evidence="1" type="ORF">EV665_112163</name>
</gene>
<sequence>MNTLRLISSLLLYPCAALLVYGLAQLGEPTSIWLLSLVGINTL</sequence>
<reference evidence="1 2" key="1">
    <citation type="submission" date="2019-03" db="EMBL/GenBank/DDBJ databases">
        <title>Genomic Encyclopedia of Type Strains, Phase IV (KMG-IV): sequencing the most valuable type-strain genomes for metagenomic binning, comparative biology and taxonomic classification.</title>
        <authorList>
            <person name="Goeker M."/>
        </authorList>
    </citation>
    <scope>NUCLEOTIDE SEQUENCE [LARGE SCALE GENOMIC DNA]</scope>
    <source>
        <strain evidence="1 2">DSM 18401</strain>
    </source>
</reference>